<keyword evidence="4" id="KW-1185">Reference proteome</keyword>
<reference evidence="3 4" key="1">
    <citation type="journal article" date="2020" name="ISME J.">
        <title>Uncovering the hidden diversity of litter-decomposition mechanisms in mushroom-forming fungi.</title>
        <authorList>
            <person name="Floudas D."/>
            <person name="Bentzer J."/>
            <person name="Ahren D."/>
            <person name="Johansson T."/>
            <person name="Persson P."/>
            <person name="Tunlid A."/>
        </authorList>
    </citation>
    <scope>NUCLEOTIDE SEQUENCE [LARGE SCALE GENOMIC DNA]</scope>
    <source>
        <strain evidence="3 4">CBS 406.79</strain>
    </source>
</reference>
<proteinExistence type="predicted"/>
<dbReference type="OrthoDB" id="3266451at2759"/>
<evidence type="ECO:0000259" key="2">
    <source>
        <dbReference type="Pfam" id="PF12937"/>
    </source>
</evidence>
<dbReference type="InterPro" id="IPR036047">
    <property type="entry name" value="F-box-like_dom_sf"/>
</dbReference>
<organism evidence="3 4">
    <name type="scientific">Collybiopsis confluens</name>
    <dbReference type="NCBI Taxonomy" id="2823264"/>
    <lineage>
        <taxon>Eukaryota</taxon>
        <taxon>Fungi</taxon>
        <taxon>Dikarya</taxon>
        <taxon>Basidiomycota</taxon>
        <taxon>Agaricomycotina</taxon>
        <taxon>Agaricomycetes</taxon>
        <taxon>Agaricomycetidae</taxon>
        <taxon>Agaricales</taxon>
        <taxon>Marasmiineae</taxon>
        <taxon>Omphalotaceae</taxon>
        <taxon>Collybiopsis</taxon>
    </lineage>
</organism>
<dbReference type="InterPro" id="IPR001810">
    <property type="entry name" value="F-box_dom"/>
</dbReference>
<name>A0A8H5M505_9AGAR</name>
<evidence type="ECO:0000313" key="3">
    <source>
        <dbReference type="EMBL" id="KAF5381440.1"/>
    </source>
</evidence>
<dbReference type="Pfam" id="PF12937">
    <property type="entry name" value="F-box-like"/>
    <property type="match status" value="1"/>
</dbReference>
<dbReference type="EMBL" id="JAACJN010000058">
    <property type="protein sequence ID" value="KAF5381440.1"/>
    <property type="molecule type" value="Genomic_DNA"/>
</dbReference>
<sequence length="178" mass="20539">MLERLRREELPARRPSSIAEINPLFENGSSLLIEFDESIAKIEEAVQRLKQTRERFERSLNVAKSLFAPVRRLPEDVLVKIFSLYQGEYSFKLETHHTSEAYFPSIRSATLHLSCVCSGWRRIIFSTPRLWSTLDLNLDSMENANKRTAGILNTLSDYLSRSRPEPLKLRIALLSTQS</sequence>
<feature type="coiled-coil region" evidence="1">
    <location>
        <begin position="32"/>
        <end position="66"/>
    </location>
</feature>
<dbReference type="Proteomes" id="UP000518752">
    <property type="component" value="Unassembled WGS sequence"/>
</dbReference>
<feature type="domain" description="F-box" evidence="2">
    <location>
        <begin position="71"/>
        <end position="136"/>
    </location>
</feature>
<comment type="caution">
    <text evidence="3">The sequence shown here is derived from an EMBL/GenBank/DDBJ whole genome shotgun (WGS) entry which is preliminary data.</text>
</comment>
<protein>
    <recommendedName>
        <fullName evidence="2">F-box domain-containing protein</fullName>
    </recommendedName>
</protein>
<keyword evidence="1" id="KW-0175">Coiled coil</keyword>
<accession>A0A8H5M505</accession>
<dbReference type="Gene3D" id="1.20.1280.50">
    <property type="match status" value="1"/>
</dbReference>
<dbReference type="AlphaFoldDB" id="A0A8H5M505"/>
<gene>
    <name evidence="3" type="ORF">D9757_009068</name>
</gene>
<dbReference type="SUPFAM" id="SSF81383">
    <property type="entry name" value="F-box domain"/>
    <property type="match status" value="1"/>
</dbReference>
<evidence type="ECO:0000313" key="4">
    <source>
        <dbReference type="Proteomes" id="UP000518752"/>
    </source>
</evidence>
<evidence type="ECO:0000256" key="1">
    <source>
        <dbReference type="SAM" id="Coils"/>
    </source>
</evidence>